<comment type="caution">
    <text evidence="2">The sequence shown here is derived from an EMBL/GenBank/DDBJ whole genome shotgun (WGS) entry which is preliminary data.</text>
</comment>
<evidence type="ECO:0000256" key="1">
    <source>
        <dbReference type="SAM" id="MobiDB-lite"/>
    </source>
</evidence>
<dbReference type="Proteomes" id="UP000321424">
    <property type="component" value="Unassembled WGS sequence"/>
</dbReference>
<dbReference type="EMBL" id="BJXA01000070">
    <property type="protein sequence ID" value="GEM42487.1"/>
    <property type="molecule type" value="Genomic_DNA"/>
</dbReference>
<accession>A0A511MQL6</accession>
<feature type="region of interest" description="Disordered" evidence="1">
    <location>
        <begin position="1"/>
        <end position="21"/>
    </location>
</feature>
<organism evidence="2 3">
    <name type="scientific">Nocardia ninae NBRC 108245</name>
    <dbReference type="NCBI Taxonomy" id="1210091"/>
    <lineage>
        <taxon>Bacteria</taxon>
        <taxon>Bacillati</taxon>
        <taxon>Actinomycetota</taxon>
        <taxon>Actinomycetes</taxon>
        <taxon>Mycobacteriales</taxon>
        <taxon>Nocardiaceae</taxon>
        <taxon>Nocardia</taxon>
    </lineage>
</organism>
<evidence type="ECO:0000313" key="2">
    <source>
        <dbReference type="EMBL" id="GEM42487.1"/>
    </source>
</evidence>
<protein>
    <submittedName>
        <fullName evidence="2">Uncharacterized protein</fullName>
    </submittedName>
</protein>
<keyword evidence="3" id="KW-1185">Reference proteome</keyword>
<dbReference type="AlphaFoldDB" id="A0A511MQL6"/>
<evidence type="ECO:0000313" key="3">
    <source>
        <dbReference type="Proteomes" id="UP000321424"/>
    </source>
</evidence>
<proteinExistence type="predicted"/>
<sequence>MGRRSGGGQAEGDGHEGAQCGGEAEDAGIELAIMRHMSSCLRLPARHLLAVPLSPGRSGILEPWDRVTGIQRFEFEPVIDRAPATVAKKSLLITRRSRRNFLNPNWRVMSFMHLEQARRIAVEH</sequence>
<feature type="compositionally biased region" description="Gly residues" evidence="1">
    <location>
        <begin position="1"/>
        <end position="11"/>
    </location>
</feature>
<gene>
    <name evidence="2" type="ORF">NN4_70060</name>
</gene>
<reference evidence="2 3" key="1">
    <citation type="submission" date="2019-07" db="EMBL/GenBank/DDBJ databases">
        <title>Whole genome shotgun sequence of Nocardia ninae NBRC 108245.</title>
        <authorList>
            <person name="Hosoyama A."/>
            <person name="Uohara A."/>
            <person name="Ohji S."/>
            <person name="Ichikawa N."/>
        </authorList>
    </citation>
    <scope>NUCLEOTIDE SEQUENCE [LARGE SCALE GENOMIC DNA]</scope>
    <source>
        <strain evidence="2 3">NBRC 108245</strain>
    </source>
</reference>
<name>A0A511MQL6_9NOCA</name>